<organism evidence="2 3">
    <name type="scientific">Bordetella petrii</name>
    <dbReference type="NCBI Taxonomy" id="94624"/>
    <lineage>
        <taxon>Bacteria</taxon>
        <taxon>Pseudomonadati</taxon>
        <taxon>Pseudomonadota</taxon>
        <taxon>Betaproteobacteria</taxon>
        <taxon>Burkholderiales</taxon>
        <taxon>Alcaligenaceae</taxon>
        <taxon>Bordetella</taxon>
    </lineage>
</organism>
<evidence type="ECO:0000256" key="1">
    <source>
        <dbReference type="SAM" id="MobiDB-lite"/>
    </source>
</evidence>
<dbReference type="Proteomes" id="UP001175604">
    <property type="component" value="Unassembled WGS sequence"/>
</dbReference>
<evidence type="ECO:0000313" key="3">
    <source>
        <dbReference type="Proteomes" id="UP001175604"/>
    </source>
</evidence>
<proteinExistence type="predicted"/>
<dbReference type="RefSeq" id="WP_289786519.1">
    <property type="nucleotide sequence ID" value="NZ_JAUDJE010000021.1"/>
</dbReference>
<accession>A0ABT7W887</accession>
<keyword evidence="3" id="KW-1185">Reference proteome</keyword>
<comment type="caution">
    <text evidence="2">The sequence shown here is derived from an EMBL/GenBank/DDBJ whole genome shotgun (WGS) entry which is preliminary data.</text>
</comment>
<sequence>MAAFAEKMNLNRLAPGNWTKAQDTPCPEATTTPDQVRLDERTLLTMRRRRAGDS</sequence>
<evidence type="ECO:0000313" key="2">
    <source>
        <dbReference type="EMBL" id="MDM9561404.1"/>
    </source>
</evidence>
<protein>
    <recommendedName>
        <fullName evidence="4">Transposase</fullName>
    </recommendedName>
</protein>
<feature type="region of interest" description="Disordered" evidence="1">
    <location>
        <begin position="1"/>
        <end position="39"/>
    </location>
</feature>
<name>A0ABT7W887_9BORD</name>
<dbReference type="EMBL" id="JAUDJE010000021">
    <property type="protein sequence ID" value="MDM9561404.1"/>
    <property type="molecule type" value="Genomic_DNA"/>
</dbReference>
<evidence type="ECO:0008006" key="4">
    <source>
        <dbReference type="Google" id="ProtNLM"/>
    </source>
</evidence>
<gene>
    <name evidence="2" type="ORF">QUC21_20380</name>
</gene>
<reference evidence="2" key="1">
    <citation type="submission" date="2023-06" db="EMBL/GenBank/DDBJ databases">
        <title>full genome analysis of Phenantherene degrader P3.</title>
        <authorList>
            <person name="Akbar A."/>
            <person name="Rahmeh R."/>
            <person name="Kishk M."/>
        </authorList>
    </citation>
    <scope>NUCLEOTIDE SEQUENCE</scope>
    <source>
        <strain evidence="2">P3</strain>
    </source>
</reference>